<feature type="transmembrane region" description="Helical" evidence="1">
    <location>
        <begin position="132"/>
        <end position="151"/>
    </location>
</feature>
<evidence type="ECO:0000313" key="2">
    <source>
        <dbReference type="EMBL" id="MBB6677024.1"/>
    </source>
</evidence>
<dbReference type="RefSeq" id="WP_185178313.1">
    <property type="nucleotide sequence ID" value="NZ_CBCSEP010000021.1"/>
</dbReference>
<dbReference type="AlphaFoldDB" id="A0A841T6R3"/>
<evidence type="ECO:0000313" key="3">
    <source>
        <dbReference type="Proteomes" id="UP000574133"/>
    </source>
</evidence>
<feature type="transmembrane region" description="Helical" evidence="1">
    <location>
        <begin position="15"/>
        <end position="36"/>
    </location>
</feature>
<name>A0A841T6R3_9BACL</name>
<keyword evidence="1" id="KW-1133">Transmembrane helix</keyword>
<gene>
    <name evidence="2" type="ORF">H4Q31_06730</name>
</gene>
<keyword evidence="3" id="KW-1185">Reference proteome</keyword>
<organism evidence="2 3">
    <name type="scientific">Cohnella lubricantis</name>
    <dbReference type="NCBI Taxonomy" id="2163172"/>
    <lineage>
        <taxon>Bacteria</taxon>
        <taxon>Bacillati</taxon>
        <taxon>Bacillota</taxon>
        <taxon>Bacilli</taxon>
        <taxon>Bacillales</taxon>
        <taxon>Paenibacillaceae</taxon>
        <taxon>Cohnella</taxon>
    </lineage>
</organism>
<feature type="transmembrane region" description="Helical" evidence="1">
    <location>
        <begin position="90"/>
        <end position="112"/>
    </location>
</feature>
<accession>A0A841T6R3</accession>
<dbReference type="InterPro" id="IPR021529">
    <property type="entry name" value="DUF2798"/>
</dbReference>
<keyword evidence="1" id="KW-0472">Membrane</keyword>
<dbReference type="EMBL" id="JACJVN010000026">
    <property type="protein sequence ID" value="MBB6677024.1"/>
    <property type="molecule type" value="Genomic_DNA"/>
</dbReference>
<keyword evidence="1" id="KW-0812">Transmembrane</keyword>
<sequence length="170" mass="18708">MNQETRLPRNGKEGALYGLIICAMTALLMTSLSTILSVKNFNGDVVLSILKMLPIMIVIAMLLEALVIGRIAEKLTHMFTKPTDSFNAQILFRILFTVIGMSACMTLIGNAVAQGFSAELLSNWVTNWPRNFIIVLAAESLVIQPIARIAMVKLHASQDKRIQYAEENGA</sequence>
<feature type="transmembrane region" description="Helical" evidence="1">
    <location>
        <begin position="48"/>
        <end position="69"/>
    </location>
</feature>
<dbReference type="Pfam" id="PF11391">
    <property type="entry name" value="DUF2798"/>
    <property type="match status" value="2"/>
</dbReference>
<comment type="caution">
    <text evidence="2">The sequence shown here is derived from an EMBL/GenBank/DDBJ whole genome shotgun (WGS) entry which is preliminary data.</text>
</comment>
<dbReference type="Proteomes" id="UP000574133">
    <property type="component" value="Unassembled WGS sequence"/>
</dbReference>
<proteinExistence type="predicted"/>
<reference evidence="2 3" key="1">
    <citation type="submission" date="2020-08" db="EMBL/GenBank/DDBJ databases">
        <title>Cohnella phylogeny.</title>
        <authorList>
            <person name="Dunlap C."/>
        </authorList>
    </citation>
    <scope>NUCLEOTIDE SEQUENCE [LARGE SCALE GENOMIC DNA]</scope>
    <source>
        <strain evidence="2 3">DSM 103658</strain>
    </source>
</reference>
<protein>
    <submittedName>
        <fullName evidence="2">DUF2798 domain-containing protein</fullName>
    </submittedName>
</protein>
<evidence type="ECO:0000256" key="1">
    <source>
        <dbReference type="SAM" id="Phobius"/>
    </source>
</evidence>